<evidence type="ECO:0000256" key="1">
    <source>
        <dbReference type="ARBA" id="ARBA00006525"/>
    </source>
</evidence>
<keyword evidence="5" id="KW-1185">Reference proteome</keyword>
<accession>A0A1G9ML93</accession>
<dbReference type="GO" id="GO:0009294">
    <property type="term" value="P:DNA-mediated transformation"/>
    <property type="evidence" value="ECO:0007669"/>
    <property type="project" value="InterPro"/>
</dbReference>
<protein>
    <submittedName>
        <fullName evidence="4">DNA processing protein</fullName>
    </submittedName>
</protein>
<dbReference type="PANTHER" id="PTHR43022:SF1">
    <property type="entry name" value="PROTEIN SMF"/>
    <property type="match status" value="1"/>
</dbReference>
<dbReference type="PANTHER" id="PTHR43022">
    <property type="entry name" value="PROTEIN SMF"/>
    <property type="match status" value="1"/>
</dbReference>
<evidence type="ECO:0000313" key="4">
    <source>
        <dbReference type="EMBL" id="SDL75056.1"/>
    </source>
</evidence>
<dbReference type="Gene3D" id="1.10.10.10">
    <property type="entry name" value="Winged helix-like DNA-binding domain superfamily/Winged helix DNA-binding domain"/>
    <property type="match status" value="1"/>
</dbReference>
<dbReference type="RefSeq" id="WP_092068378.1">
    <property type="nucleotide sequence ID" value="NZ_FNHB01000001.1"/>
</dbReference>
<dbReference type="InterPro" id="IPR057666">
    <property type="entry name" value="DrpA_SLOG"/>
</dbReference>
<evidence type="ECO:0000259" key="2">
    <source>
        <dbReference type="Pfam" id="PF02481"/>
    </source>
</evidence>
<dbReference type="Pfam" id="PF17782">
    <property type="entry name" value="WHD_DprA"/>
    <property type="match status" value="1"/>
</dbReference>
<name>A0A1G9ML93_9FIRM</name>
<evidence type="ECO:0000259" key="3">
    <source>
        <dbReference type="Pfam" id="PF17782"/>
    </source>
</evidence>
<dbReference type="Pfam" id="PF02481">
    <property type="entry name" value="DNA_processg_A"/>
    <property type="match status" value="1"/>
</dbReference>
<dbReference type="InterPro" id="IPR036388">
    <property type="entry name" value="WH-like_DNA-bd_sf"/>
</dbReference>
<dbReference type="InterPro" id="IPR041614">
    <property type="entry name" value="DprA_WH"/>
</dbReference>
<dbReference type="InterPro" id="IPR003488">
    <property type="entry name" value="DprA"/>
</dbReference>
<gene>
    <name evidence="4" type="ORF">SAMN04488502_101726</name>
</gene>
<dbReference type="AlphaFoldDB" id="A0A1G9ML93"/>
<reference evidence="4 5" key="1">
    <citation type="submission" date="2016-10" db="EMBL/GenBank/DDBJ databases">
        <authorList>
            <person name="de Groot N.N."/>
        </authorList>
    </citation>
    <scope>NUCLEOTIDE SEQUENCE [LARGE SCALE GENOMIC DNA]</scope>
    <source>
        <strain evidence="4 5">DSM 1736</strain>
    </source>
</reference>
<dbReference type="InterPro" id="IPR036390">
    <property type="entry name" value="WH_DNA-bd_sf"/>
</dbReference>
<dbReference type="NCBIfam" id="TIGR00732">
    <property type="entry name" value="dprA"/>
    <property type="match status" value="1"/>
</dbReference>
<dbReference type="OrthoDB" id="9785707at2"/>
<comment type="similarity">
    <text evidence="1">Belongs to the DprA/Smf family.</text>
</comment>
<dbReference type="EMBL" id="FNHB01000001">
    <property type="protein sequence ID" value="SDL75056.1"/>
    <property type="molecule type" value="Genomic_DNA"/>
</dbReference>
<proteinExistence type="inferred from homology"/>
<dbReference type="Proteomes" id="UP000214880">
    <property type="component" value="Unassembled WGS sequence"/>
</dbReference>
<dbReference type="SUPFAM" id="SSF46785">
    <property type="entry name" value="Winged helix' DNA-binding domain"/>
    <property type="match status" value="1"/>
</dbReference>
<organism evidence="4 5">
    <name type="scientific">Dendrosporobacter quercicolus</name>
    <dbReference type="NCBI Taxonomy" id="146817"/>
    <lineage>
        <taxon>Bacteria</taxon>
        <taxon>Bacillati</taxon>
        <taxon>Bacillota</taxon>
        <taxon>Negativicutes</taxon>
        <taxon>Selenomonadales</taxon>
        <taxon>Sporomusaceae</taxon>
        <taxon>Dendrosporobacter</taxon>
    </lineage>
</organism>
<sequence length="359" mass="38425">MDKIYVAALQMVPGIGNRRLMKLIAFFGDARQAWQAGRSDLVACLDEATCHNLIGIRQKLDILALAEKWQEQGIRLSLLTDPDYPALLKPTFNPPLLLYYRGELPADNNSMAIVGGRRASAYGLNAAQMLGSELAAAGVCVVSGAARGVDTAAHRGALTKGRTIAVLGCGVDVSYPPENRDLLDRIAGQGAVISEYPPGTSPHPSFFPARNRIISGLSRGIVVIEAAERSGALITVEHALDEGRDVFAVPGSIFSAISKGCHNLIKQGAKLIDCTGDIFEEYQWSNSGTGAKAGELDLQPDEFAVYEQLSFDKPISLDEIVAATDLTVSAIAYIVLQLELRGLVAEHGSQYYVRTKGGI</sequence>
<feature type="domain" description="Smf/DprA SLOG" evidence="2">
    <location>
        <begin position="78"/>
        <end position="282"/>
    </location>
</feature>
<evidence type="ECO:0000313" key="5">
    <source>
        <dbReference type="Proteomes" id="UP000214880"/>
    </source>
</evidence>
<dbReference type="SUPFAM" id="SSF102405">
    <property type="entry name" value="MCP/YpsA-like"/>
    <property type="match status" value="1"/>
</dbReference>
<feature type="domain" description="DprA winged helix" evidence="3">
    <location>
        <begin position="293"/>
        <end position="347"/>
    </location>
</feature>
<dbReference type="Gene3D" id="3.40.50.450">
    <property type="match status" value="1"/>
</dbReference>
<dbReference type="STRING" id="146817.SAMN04488502_101726"/>